<sequence>MPDTMVSSRPAAYAATIAATSLGFVVVQLDVSIVNVALNRIGAALSMGIGGLQWVVDAYTLAFASLLLAGGALGDRIGARRVFVGGMALFSLASLACGLAQSPWVLIAARAVQGAGAALLMPCSLALLNSAYASDKPRRARAVGLWTAAGGIALSAGPVLGGFMIASLGWASIFLVNLPIGVLAIWMAYRFLQETPLKAERPPVDWAGQGLVVLTLFSLTGAFIETGSSGWISMPVIGGLLLAVVAGSLFLLVESRTKAPMFPLNLFATRVPAVTSLVGLAVNLTLYGTIFMLSLYFQQERHFTPEITGLAFLPFMAAVTVSNIAAGGIAATHGPRLPMAIGLLLGAAGFGLMALIQTDTSYLSLLWRLLFLPVGIGLAVPAMTTALLSSVPTGMSGTASGVLNTVRQSGGAIGVALFGSALAMGTIQGMQLAFLASAFAVAGAALCAFLFIRDADHSAG</sequence>
<protein>
    <submittedName>
        <fullName evidence="8">MFS transporter</fullName>
    </submittedName>
</protein>
<dbReference type="Proteomes" id="UP000503339">
    <property type="component" value="Chromosome"/>
</dbReference>
<evidence type="ECO:0000313" key="9">
    <source>
        <dbReference type="Proteomes" id="UP000503339"/>
    </source>
</evidence>
<dbReference type="Gene3D" id="1.20.1250.20">
    <property type="entry name" value="MFS general substrate transporter like domains"/>
    <property type="match status" value="1"/>
</dbReference>
<keyword evidence="2" id="KW-0813">Transport</keyword>
<keyword evidence="3 6" id="KW-0812">Transmembrane</keyword>
<dbReference type="EMBL" id="CP033361">
    <property type="protein sequence ID" value="QKC80018.1"/>
    <property type="molecule type" value="Genomic_DNA"/>
</dbReference>
<evidence type="ECO:0000256" key="3">
    <source>
        <dbReference type="ARBA" id="ARBA00022692"/>
    </source>
</evidence>
<dbReference type="PANTHER" id="PTHR42718">
    <property type="entry name" value="MAJOR FACILITATOR SUPERFAMILY MULTIDRUG TRANSPORTER MFSC"/>
    <property type="match status" value="1"/>
</dbReference>
<dbReference type="AlphaFoldDB" id="A0A6M7UVE3"/>
<proteinExistence type="predicted"/>
<comment type="subcellular location">
    <subcellularLocation>
        <location evidence="1">Membrane</location>
        <topology evidence="1">Multi-pass membrane protein</topology>
    </subcellularLocation>
</comment>
<dbReference type="KEGG" id="merd:EB233_21805"/>
<keyword evidence="5 6" id="KW-0472">Membrane</keyword>
<dbReference type="SUPFAM" id="SSF103473">
    <property type="entry name" value="MFS general substrate transporter"/>
    <property type="match status" value="1"/>
</dbReference>
<accession>A0A6M7UVE3</accession>
<dbReference type="InterPro" id="IPR036259">
    <property type="entry name" value="MFS_trans_sf"/>
</dbReference>
<feature type="transmembrane region" description="Helical" evidence="6">
    <location>
        <begin position="204"/>
        <end position="224"/>
    </location>
</feature>
<feature type="transmembrane region" description="Helical" evidence="6">
    <location>
        <begin position="309"/>
        <end position="330"/>
    </location>
</feature>
<dbReference type="CDD" id="cd17321">
    <property type="entry name" value="MFS_MMR_MDR_like"/>
    <property type="match status" value="1"/>
</dbReference>
<feature type="transmembrane region" description="Helical" evidence="6">
    <location>
        <begin position="409"/>
        <end position="427"/>
    </location>
</feature>
<dbReference type="PANTHER" id="PTHR42718:SF9">
    <property type="entry name" value="MAJOR FACILITATOR SUPERFAMILY MULTIDRUG TRANSPORTER MFSC"/>
    <property type="match status" value="1"/>
</dbReference>
<reference evidence="8 9" key="1">
    <citation type="submission" date="2018-10" db="EMBL/GenBank/DDBJ databases">
        <authorList>
            <person name="Perry B.J."/>
            <person name="Sullivan J.T."/>
            <person name="Murphy R.J.T."/>
            <person name="Ramsay J.P."/>
            <person name="Ronson C.W."/>
        </authorList>
    </citation>
    <scope>NUCLEOTIDE SEQUENCE [LARGE SCALE GENOMIC DNA]</scope>
    <source>
        <strain evidence="8 9">NZP2014</strain>
    </source>
</reference>
<feature type="transmembrane region" description="Helical" evidence="6">
    <location>
        <begin position="171"/>
        <end position="192"/>
    </location>
</feature>
<name>A0A6M7UVE3_9HYPH</name>
<dbReference type="Pfam" id="PF07690">
    <property type="entry name" value="MFS_1"/>
    <property type="match status" value="1"/>
</dbReference>
<gene>
    <name evidence="8" type="ORF">EB233_21805</name>
</gene>
<dbReference type="InterPro" id="IPR020846">
    <property type="entry name" value="MFS_dom"/>
</dbReference>
<feature type="transmembrane region" description="Helical" evidence="6">
    <location>
        <begin position="51"/>
        <end position="70"/>
    </location>
</feature>
<dbReference type="InterPro" id="IPR011701">
    <property type="entry name" value="MFS"/>
</dbReference>
<evidence type="ECO:0000256" key="6">
    <source>
        <dbReference type="SAM" id="Phobius"/>
    </source>
</evidence>
<feature type="transmembrane region" description="Helical" evidence="6">
    <location>
        <begin position="82"/>
        <end position="101"/>
    </location>
</feature>
<feature type="transmembrane region" description="Helical" evidence="6">
    <location>
        <begin position="143"/>
        <end position="165"/>
    </location>
</feature>
<feature type="transmembrane region" description="Helical" evidence="6">
    <location>
        <begin position="369"/>
        <end position="388"/>
    </location>
</feature>
<evidence type="ECO:0000259" key="7">
    <source>
        <dbReference type="PROSITE" id="PS50850"/>
    </source>
</evidence>
<dbReference type="GO" id="GO:0016020">
    <property type="term" value="C:membrane"/>
    <property type="evidence" value="ECO:0007669"/>
    <property type="project" value="UniProtKB-SubCell"/>
</dbReference>
<keyword evidence="4 6" id="KW-1133">Transmembrane helix</keyword>
<dbReference type="PROSITE" id="PS50850">
    <property type="entry name" value="MFS"/>
    <property type="match status" value="1"/>
</dbReference>
<feature type="transmembrane region" description="Helical" evidence="6">
    <location>
        <begin position="274"/>
        <end position="297"/>
    </location>
</feature>
<evidence type="ECO:0000256" key="2">
    <source>
        <dbReference type="ARBA" id="ARBA00022448"/>
    </source>
</evidence>
<evidence type="ECO:0000256" key="4">
    <source>
        <dbReference type="ARBA" id="ARBA00022989"/>
    </source>
</evidence>
<evidence type="ECO:0000313" key="8">
    <source>
        <dbReference type="EMBL" id="QKC80018.1"/>
    </source>
</evidence>
<keyword evidence="9" id="KW-1185">Reference proteome</keyword>
<dbReference type="GO" id="GO:0022857">
    <property type="term" value="F:transmembrane transporter activity"/>
    <property type="evidence" value="ECO:0007669"/>
    <property type="project" value="InterPro"/>
</dbReference>
<dbReference type="Gene3D" id="1.20.1720.10">
    <property type="entry name" value="Multidrug resistance protein D"/>
    <property type="match status" value="1"/>
</dbReference>
<feature type="transmembrane region" description="Helical" evidence="6">
    <location>
        <begin position="107"/>
        <end position="131"/>
    </location>
</feature>
<feature type="transmembrane region" description="Helical" evidence="6">
    <location>
        <begin position="230"/>
        <end position="253"/>
    </location>
</feature>
<feature type="transmembrane region" description="Helical" evidence="6">
    <location>
        <begin position="433"/>
        <end position="452"/>
    </location>
</feature>
<organism evidence="8 9">
    <name type="scientific">Mesorhizobium erdmanii</name>
    <dbReference type="NCBI Taxonomy" id="1777866"/>
    <lineage>
        <taxon>Bacteria</taxon>
        <taxon>Pseudomonadati</taxon>
        <taxon>Pseudomonadota</taxon>
        <taxon>Alphaproteobacteria</taxon>
        <taxon>Hyphomicrobiales</taxon>
        <taxon>Phyllobacteriaceae</taxon>
        <taxon>Mesorhizobium</taxon>
    </lineage>
</organism>
<feature type="domain" description="Major facilitator superfamily (MFS) profile" evidence="7">
    <location>
        <begin position="16"/>
        <end position="456"/>
    </location>
</feature>
<feature type="transmembrane region" description="Helical" evidence="6">
    <location>
        <begin position="12"/>
        <end position="31"/>
    </location>
</feature>
<evidence type="ECO:0000256" key="1">
    <source>
        <dbReference type="ARBA" id="ARBA00004141"/>
    </source>
</evidence>
<feature type="transmembrane region" description="Helical" evidence="6">
    <location>
        <begin position="337"/>
        <end position="357"/>
    </location>
</feature>
<evidence type="ECO:0000256" key="5">
    <source>
        <dbReference type="ARBA" id="ARBA00023136"/>
    </source>
</evidence>